<reference evidence="1" key="2">
    <citation type="journal article" date="2024" name="Plant">
        <title>Genomic evolution and insights into agronomic trait innovations of Sesamum species.</title>
        <authorList>
            <person name="Miao H."/>
            <person name="Wang L."/>
            <person name="Qu L."/>
            <person name="Liu H."/>
            <person name="Sun Y."/>
            <person name="Le M."/>
            <person name="Wang Q."/>
            <person name="Wei S."/>
            <person name="Zheng Y."/>
            <person name="Lin W."/>
            <person name="Duan Y."/>
            <person name="Cao H."/>
            <person name="Xiong S."/>
            <person name="Wang X."/>
            <person name="Wei L."/>
            <person name="Li C."/>
            <person name="Ma Q."/>
            <person name="Ju M."/>
            <person name="Zhao R."/>
            <person name="Li G."/>
            <person name="Mu C."/>
            <person name="Tian Q."/>
            <person name="Mei H."/>
            <person name="Zhang T."/>
            <person name="Gao T."/>
            <person name="Zhang H."/>
        </authorList>
    </citation>
    <scope>NUCLEOTIDE SEQUENCE</scope>
    <source>
        <strain evidence="1">3651</strain>
    </source>
</reference>
<evidence type="ECO:0000313" key="1">
    <source>
        <dbReference type="EMBL" id="KAK4422042.1"/>
    </source>
</evidence>
<organism evidence="1 2">
    <name type="scientific">Sesamum alatum</name>
    <dbReference type="NCBI Taxonomy" id="300844"/>
    <lineage>
        <taxon>Eukaryota</taxon>
        <taxon>Viridiplantae</taxon>
        <taxon>Streptophyta</taxon>
        <taxon>Embryophyta</taxon>
        <taxon>Tracheophyta</taxon>
        <taxon>Spermatophyta</taxon>
        <taxon>Magnoliopsida</taxon>
        <taxon>eudicotyledons</taxon>
        <taxon>Gunneridae</taxon>
        <taxon>Pentapetalae</taxon>
        <taxon>asterids</taxon>
        <taxon>lamiids</taxon>
        <taxon>Lamiales</taxon>
        <taxon>Pedaliaceae</taxon>
        <taxon>Sesamum</taxon>
    </lineage>
</organism>
<dbReference type="EMBL" id="JACGWO010000008">
    <property type="protein sequence ID" value="KAK4422042.1"/>
    <property type="molecule type" value="Genomic_DNA"/>
</dbReference>
<keyword evidence="2" id="KW-1185">Reference proteome</keyword>
<accession>A0AAE2CH90</accession>
<dbReference type="AlphaFoldDB" id="A0AAE2CH90"/>
<evidence type="ECO:0000313" key="2">
    <source>
        <dbReference type="Proteomes" id="UP001293254"/>
    </source>
</evidence>
<name>A0AAE2CH90_9LAMI</name>
<gene>
    <name evidence="1" type="ORF">Salat_2155000</name>
</gene>
<proteinExistence type="predicted"/>
<protein>
    <submittedName>
        <fullName evidence="1">Uncharacterized protein</fullName>
    </submittedName>
</protein>
<reference evidence="1" key="1">
    <citation type="submission" date="2020-06" db="EMBL/GenBank/DDBJ databases">
        <authorList>
            <person name="Li T."/>
            <person name="Hu X."/>
            <person name="Zhang T."/>
            <person name="Song X."/>
            <person name="Zhang H."/>
            <person name="Dai N."/>
            <person name="Sheng W."/>
            <person name="Hou X."/>
            <person name="Wei L."/>
        </authorList>
    </citation>
    <scope>NUCLEOTIDE SEQUENCE</scope>
    <source>
        <strain evidence="1">3651</strain>
        <tissue evidence="1">Leaf</tissue>
    </source>
</reference>
<dbReference type="Proteomes" id="UP001293254">
    <property type="component" value="Unassembled WGS sequence"/>
</dbReference>
<comment type="caution">
    <text evidence="1">The sequence shown here is derived from an EMBL/GenBank/DDBJ whole genome shotgun (WGS) entry which is preliminary data.</text>
</comment>
<sequence>MKESRISHARKINRMETSMLEAMHKSPEYGIHLHYAPTLEIIVAFCQAMAHSDTDTNIDIVAHLRLGFTFSLPKPPTSNMVTWTATGDDQFKLNYDGASKGNSGIVATGGLVRDG</sequence>